<evidence type="ECO:0000313" key="2">
    <source>
        <dbReference type="EMBL" id="KAL0924368.1"/>
    </source>
</evidence>
<dbReference type="EMBL" id="JANQDX010000005">
    <property type="protein sequence ID" value="KAL0924368.1"/>
    <property type="molecule type" value="Genomic_DNA"/>
</dbReference>
<accession>A0ABD0VI56</accession>
<keyword evidence="3" id="KW-1185">Reference proteome</keyword>
<dbReference type="Pfam" id="PF13966">
    <property type="entry name" value="zf-RVT"/>
    <property type="match status" value="1"/>
</dbReference>
<gene>
    <name evidence="2" type="ORF">M5K25_005187</name>
</gene>
<sequence length="212" mass="24956">MEESKREVIFPPKKKRDKEKDGVNIFIADYYSDLEDVSWSNYLWHKRYALRHSAYAWMAILGKLKTADILSTRGINIPAACPFCLEANETHNHLFFECDFSYSIIRTLLPRLEFFLMRPNILQLFDYVAGFQNFNEEEKSFCFLTLCGTIYYIWRERNNRRFSMSWKSPNTITALIAKDIKLKVYNWKNLGRLLNSFPAILSDGGQIFVATD</sequence>
<dbReference type="Proteomes" id="UP001552299">
    <property type="component" value="Unassembled WGS sequence"/>
</dbReference>
<protein>
    <recommendedName>
        <fullName evidence="1">Reverse transcriptase zinc-binding domain-containing protein</fullName>
    </recommendedName>
</protein>
<reference evidence="2 3" key="1">
    <citation type="journal article" date="2024" name="Plant Biotechnol. J.">
        <title>Dendrobium thyrsiflorum genome and its molecular insights into genes involved in important horticultural traits.</title>
        <authorList>
            <person name="Chen B."/>
            <person name="Wang J.Y."/>
            <person name="Zheng P.J."/>
            <person name="Li K.L."/>
            <person name="Liang Y.M."/>
            <person name="Chen X.F."/>
            <person name="Zhang C."/>
            <person name="Zhao X."/>
            <person name="He X."/>
            <person name="Zhang G.Q."/>
            <person name="Liu Z.J."/>
            <person name="Xu Q."/>
        </authorList>
    </citation>
    <scope>NUCLEOTIDE SEQUENCE [LARGE SCALE GENOMIC DNA]</scope>
    <source>
        <strain evidence="2">GZMU011</strain>
    </source>
</reference>
<evidence type="ECO:0000313" key="3">
    <source>
        <dbReference type="Proteomes" id="UP001552299"/>
    </source>
</evidence>
<evidence type="ECO:0000259" key="1">
    <source>
        <dbReference type="Pfam" id="PF13966"/>
    </source>
</evidence>
<dbReference type="InterPro" id="IPR026960">
    <property type="entry name" value="RVT-Znf"/>
</dbReference>
<dbReference type="AlphaFoldDB" id="A0ABD0VI56"/>
<comment type="caution">
    <text evidence="2">The sequence shown here is derived from an EMBL/GenBank/DDBJ whole genome shotgun (WGS) entry which is preliminary data.</text>
</comment>
<organism evidence="2 3">
    <name type="scientific">Dendrobium thyrsiflorum</name>
    <name type="common">Pinecone-like raceme dendrobium</name>
    <name type="synonym">Orchid</name>
    <dbReference type="NCBI Taxonomy" id="117978"/>
    <lineage>
        <taxon>Eukaryota</taxon>
        <taxon>Viridiplantae</taxon>
        <taxon>Streptophyta</taxon>
        <taxon>Embryophyta</taxon>
        <taxon>Tracheophyta</taxon>
        <taxon>Spermatophyta</taxon>
        <taxon>Magnoliopsida</taxon>
        <taxon>Liliopsida</taxon>
        <taxon>Asparagales</taxon>
        <taxon>Orchidaceae</taxon>
        <taxon>Epidendroideae</taxon>
        <taxon>Malaxideae</taxon>
        <taxon>Dendrobiinae</taxon>
        <taxon>Dendrobium</taxon>
    </lineage>
</organism>
<dbReference type="PANTHER" id="PTHR33116">
    <property type="entry name" value="REVERSE TRANSCRIPTASE ZINC-BINDING DOMAIN-CONTAINING PROTEIN-RELATED-RELATED"/>
    <property type="match status" value="1"/>
</dbReference>
<feature type="domain" description="Reverse transcriptase zinc-binding" evidence="1">
    <location>
        <begin position="35"/>
        <end position="102"/>
    </location>
</feature>
<proteinExistence type="predicted"/>
<name>A0ABD0VI56_DENTH</name>
<dbReference type="PANTHER" id="PTHR33116:SF78">
    <property type="entry name" value="OS12G0587133 PROTEIN"/>
    <property type="match status" value="1"/>
</dbReference>